<organism evidence="7 8">
    <name type="scientific">Thermomonas carbonis</name>
    <dbReference type="NCBI Taxonomy" id="1463158"/>
    <lineage>
        <taxon>Bacteria</taxon>
        <taxon>Pseudomonadati</taxon>
        <taxon>Pseudomonadota</taxon>
        <taxon>Gammaproteobacteria</taxon>
        <taxon>Lysobacterales</taxon>
        <taxon>Lysobacteraceae</taxon>
        <taxon>Thermomonas</taxon>
    </lineage>
</organism>
<dbReference type="Pfam" id="PF00069">
    <property type="entry name" value="Pkinase"/>
    <property type="match status" value="1"/>
</dbReference>
<dbReference type="InterPro" id="IPR017441">
    <property type="entry name" value="Protein_kinase_ATP_BS"/>
</dbReference>
<dbReference type="PANTHER" id="PTHR43289:SF34">
    <property type="entry name" value="SERINE_THREONINE-PROTEIN KINASE YBDM-RELATED"/>
    <property type="match status" value="1"/>
</dbReference>
<dbReference type="GO" id="GO:0004674">
    <property type="term" value="F:protein serine/threonine kinase activity"/>
    <property type="evidence" value="ECO:0007669"/>
    <property type="project" value="UniProtKB-KW"/>
</dbReference>
<dbReference type="RefSeq" id="WP_187553395.1">
    <property type="nucleotide sequence ID" value="NZ_BMZL01000001.1"/>
</dbReference>
<evidence type="ECO:0000313" key="7">
    <source>
        <dbReference type="EMBL" id="QNN70880.1"/>
    </source>
</evidence>
<dbReference type="InterPro" id="IPR011990">
    <property type="entry name" value="TPR-like_helical_dom_sf"/>
</dbReference>
<gene>
    <name evidence="7" type="ORF">H9L16_04660</name>
</gene>
<dbReference type="SMART" id="SM00220">
    <property type="entry name" value="S_TKc"/>
    <property type="match status" value="1"/>
</dbReference>
<name>A0A7G9SSQ5_9GAMM</name>
<feature type="binding site" evidence="5">
    <location>
        <position position="97"/>
    </location>
    <ligand>
        <name>ATP</name>
        <dbReference type="ChEBI" id="CHEBI:30616"/>
    </ligand>
</feature>
<proteinExistence type="predicted"/>
<evidence type="ECO:0000256" key="4">
    <source>
        <dbReference type="ARBA" id="ARBA00022840"/>
    </source>
</evidence>
<dbReference type="EMBL" id="CP060719">
    <property type="protein sequence ID" value="QNN70880.1"/>
    <property type="molecule type" value="Genomic_DNA"/>
</dbReference>
<dbReference type="PROSITE" id="PS00108">
    <property type="entry name" value="PROTEIN_KINASE_ST"/>
    <property type="match status" value="1"/>
</dbReference>
<dbReference type="Gene3D" id="3.30.200.20">
    <property type="entry name" value="Phosphorylase Kinase, domain 1"/>
    <property type="match status" value="1"/>
</dbReference>
<dbReference type="PANTHER" id="PTHR43289">
    <property type="entry name" value="MITOGEN-ACTIVATED PROTEIN KINASE KINASE KINASE 20-RELATED"/>
    <property type="match status" value="1"/>
</dbReference>
<keyword evidence="2 5" id="KW-0547">Nucleotide-binding</keyword>
<dbReference type="Gene3D" id="1.25.40.10">
    <property type="entry name" value="Tetratricopeptide repeat domain"/>
    <property type="match status" value="2"/>
</dbReference>
<evidence type="ECO:0000313" key="8">
    <source>
        <dbReference type="Proteomes" id="UP000515804"/>
    </source>
</evidence>
<keyword evidence="7" id="KW-0723">Serine/threonine-protein kinase</keyword>
<evidence type="ECO:0000256" key="1">
    <source>
        <dbReference type="ARBA" id="ARBA00022679"/>
    </source>
</evidence>
<sequence length="808" mass="88238">MTATDATFEQRALHLVRDLLDIDASARATALAGIEPELRARVETLLSRVADDDLHDAPLDQRVGPYQLLERIGQGGMGEVFRARRVDGAFEKDVAIKRIWAGHASLAARFVRERQLLARLQHPHIAQLLDGGIDDAGKPWLAMELVRGDDIATWCDAQGASLARRVELMAQACDAVDHAHRQLIVHRDIKPSNILVDGEGHAKLLDFGIARLLDEHDGERTQTHAMTPAWAAPEQQQGDPVTTASDVYQLGLVARALLSGLPRAGSAGRMSAEHARVRREAPAIADVRARVRGTTPEGLQRQLRGDLDSIVALATARDPDERYPSARALADDLRGWLRGNPVQARRDERGYRLRRAARRWWPALAAGVAGLAFLGFHFHSLSNALGHTERARARAVTAERQAAVDRAQAERERDAAQAVSGYLVTLFRAASPAATRGGEISARELLRKGETQLEEAVAGAQSPPAVGAIWQALAQVHNELGEYPRALELQQRAVAQLRRDGNPQALAEALRVQAWAHYFQDDPRHFLEHAQASHRLLVSAGLADGPTFAKTSSALGLAYFVNGQPDRAWLQFDASVALGRKLGPNAADAHIKNLLNAIAAANEASEHARAYAWLAEAEATAMQLRPRNTDSELMVGAQLGVTLRRLDRLPEARARLEPMVARARQHYGLGHPRLAFAQLELAALDLAQDRPEQALARIDELERLAAHAFSAGHSTHADLAGLRGVALLMLGKPDQARVALARARSVRGAGYTPEVRGDLEQVAMARSTCDAGLQDKVAQFTDSRRAEPWQQRLGQRWLGECARAHSRS</sequence>
<dbReference type="SUPFAM" id="SSF56112">
    <property type="entry name" value="Protein kinase-like (PK-like)"/>
    <property type="match status" value="1"/>
</dbReference>
<dbReference type="PROSITE" id="PS50011">
    <property type="entry name" value="PROTEIN_KINASE_DOM"/>
    <property type="match status" value="1"/>
</dbReference>
<evidence type="ECO:0000259" key="6">
    <source>
        <dbReference type="PROSITE" id="PS50011"/>
    </source>
</evidence>
<keyword evidence="8" id="KW-1185">Reference proteome</keyword>
<keyword evidence="1" id="KW-0808">Transferase</keyword>
<dbReference type="PROSITE" id="PS00107">
    <property type="entry name" value="PROTEIN_KINASE_ATP"/>
    <property type="match status" value="1"/>
</dbReference>
<accession>A0A7G9SSQ5</accession>
<evidence type="ECO:0000256" key="3">
    <source>
        <dbReference type="ARBA" id="ARBA00022777"/>
    </source>
</evidence>
<dbReference type="Proteomes" id="UP000515804">
    <property type="component" value="Chromosome"/>
</dbReference>
<dbReference type="InterPro" id="IPR011009">
    <property type="entry name" value="Kinase-like_dom_sf"/>
</dbReference>
<keyword evidence="4 5" id="KW-0067">ATP-binding</keyword>
<dbReference type="KEGG" id="tcn:H9L16_04660"/>
<dbReference type="SUPFAM" id="SSF48452">
    <property type="entry name" value="TPR-like"/>
    <property type="match status" value="2"/>
</dbReference>
<dbReference type="InterPro" id="IPR008271">
    <property type="entry name" value="Ser/Thr_kinase_AS"/>
</dbReference>
<protein>
    <submittedName>
        <fullName evidence="7">Serine/threonine protein kinase</fullName>
    </submittedName>
</protein>
<dbReference type="Gene3D" id="1.10.510.10">
    <property type="entry name" value="Transferase(Phosphotransferase) domain 1"/>
    <property type="match status" value="1"/>
</dbReference>
<dbReference type="GO" id="GO:0005524">
    <property type="term" value="F:ATP binding"/>
    <property type="evidence" value="ECO:0007669"/>
    <property type="project" value="UniProtKB-UniRule"/>
</dbReference>
<feature type="domain" description="Protein kinase" evidence="6">
    <location>
        <begin position="66"/>
        <end position="337"/>
    </location>
</feature>
<keyword evidence="3 7" id="KW-0418">Kinase</keyword>
<dbReference type="CDD" id="cd14014">
    <property type="entry name" value="STKc_PknB_like"/>
    <property type="match status" value="1"/>
</dbReference>
<dbReference type="AlphaFoldDB" id="A0A7G9SSQ5"/>
<dbReference type="InterPro" id="IPR000719">
    <property type="entry name" value="Prot_kinase_dom"/>
</dbReference>
<evidence type="ECO:0000256" key="2">
    <source>
        <dbReference type="ARBA" id="ARBA00022741"/>
    </source>
</evidence>
<evidence type="ECO:0000256" key="5">
    <source>
        <dbReference type="PROSITE-ProRule" id="PRU10141"/>
    </source>
</evidence>
<reference evidence="7 8" key="1">
    <citation type="submission" date="2020-08" db="EMBL/GenBank/DDBJ databases">
        <title>Genome sequence of Thermomonas carbonis KCTC 42013T.</title>
        <authorList>
            <person name="Hyun D.-W."/>
            <person name="Bae J.-W."/>
        </authorList>
    </citation>
    <scope>NUCLEOTIDE SEQUENCE [LARGE SCALE GENOMIC DNA]</scope>
    <source>
        <strain evidence="7 8">KCTC 42013</strain>
    </source>
</reference>